<gene>
    <name evidence="2" type="ORF">WAB15_18035</name>
</gene>
<sequence>MSPDADPALQPPACPDEYGPEQRLANRIRRGFRTAAGHLDTATAPLISAWGRKPEV</sequence>
<evidence type="ECO:0000313" key="3">
    <source>
        <dbReference type="Proteomes" id="UP001626628"/>
    </source>
</evidence>
<keyword evidence="3" id="KW-1185">Reference proteome</keyword>
<protein>
    <submittedName>
        <fullName evidence="2">Uncharacterized protein</fullName>
    </submittedName>
</protein>
<organism evidence="2 3">
    <name type="scientific">Streptomyces sirii</name>
    <dbReference type="NCBI Taxonomy" id="3127701"/>
    <lineage>
        <taxon>Bacteria</taxon>
        <taxon>Bacillati</taxon>
        <taxon>Actinomycetota</taxon>
        <taxon>Actinomycetes</taxon>
        <taxon>Kitasatosporales</taxon>
        <taxon>Streptomycetaceae</taxon>
        <taxon>Streptomyces</taxon>
    </lineage>
</organism>
<feature type="region of interest" description="Disordered" evidence="1">
    <location>
        <begin position="1"/>
        <end position="20"/>
    </location>
</feature>
<dbReference type="EMBL" id="CP147982">
    <property type="protein sequence ID" value="WXK77746.1"/>
    <property type="molecule type" value="Genomic_DNA"/>
</dbReference>
<accession>A0ABZ2QQQ9</accession>
<reference evidence="2 3" key="1">
    <citation type="submission" date="2024-03" db="EMBL/GenBank/DDBJ databases">
        <title>The complete genome of Streptomyces sirii sp.nov.</title>
        <authorList>
            <person name="Zakalyukina Y.V."/>
            <person name="Belik A.R."/>
            <person name="Biryukov M.V."/>
            <person name="Baturina O.A."/>
            <person name="Kabilov M.R."/>
        </authorList>
    </citation>
    <scope>NUCLEOTIDE SEQUENCE [LARGE SCALE GENOMIC DNA]</scope>
    <source>
        <strain evidence="2 3">BP-8</strain>
    </source>
</reference>
<dbReference type="RefSeq" id="WP_407286888.1">
    <property type="nucleotide sequence ID" value="NZ_CP147982.1"/>
</dbReference>
<evidence type="ECO:0000313" key="2">
    <source>
        <dbReference type="EMBL" id="WXK77746.1"/>
    </source>
</evidence>
<dbReference type="Proteomes" id="UP001626628">
    <property type="component" value="Chromosome"/>
</dbReference>
<proteinExistence type="predicted"/>
<evidence type="ECO:0000256" key="1">
    <source>
        <dbReference type="SAM" id="MobiDB-lite"/>
    </source>
</evidence>
<name>A0ABZ2QQQ9_9ACTN</name>